<feature type="transmembrane region" description="Helical" evidence="2">
    <location>
        <begin position="62"/>
        <end position="83"/>
    </location>
</feature>
<keyword evidence="2" id="KW-0812">Transmembrane</keyword>
<feature type="transmembrane region" description="Helical" evidence="2">
    <location>
        <begin position="227"/>
        <end position="250"/>
    </location>
</feature>
<evidence type="ECO:0000313" key="3">
    <source>
        <dbReference type="EMBL" id="GMH54724.1"/>
    </source>
</evidence>
<dbReference type="EMBL" id="BRXZ01000816">
    <property type="protein sequence ID" value="GMH54724.1"/>
    <property type="molecule type" value="Genomic_DNA"/>
</dbReference>
<dbReference type="Proteomes" id="UP001165082">
    <property type="component" value="Unassembled WGS sequence"/>
</dbReference>
<comment type="caution">
    <text evidence="3">The sequence shown here is derived from an EMBL/GenBank/DDBJ whole genome shotgun (WGS) entry which is preliminary data.</text>
</comment>
<feature type="compositionally biased region" description="Polar residues" evidence="1">
    <location>
        <begin position="1150"/>
        <end position="1164"/>
    </location>
</feature>
<feature type="compositionally biased region" description="Pro residues" evidence="1">
    <location>
        <begin position="431"/>
        <end position="447"/>
    </location>
</feature>
<feature type="region of interest" description="Disordered" evidence="1">
    <location>
        <begin position="945"/>
        <end position="1029"/>
    </location>
</feature>
<evidence type="ECO:0000313" key="4">
    <source>
        <dbReference type="Proteomes" id="UP001165082"/>
    </source>
</evidence>
<name>A0A9W7DSK5_9STRA</name>
<evidence type="ECO:0000256" key="2">
    <source>
        <dbReference type="SAM" id="Phobius"/>
    </source>
</evidence>
<protein>
    <submittedName>
        <fullName evidence="3">Uncharacterized protein</fullName>
    </submittedName>
</protein>
<gene>
    <name evidence="3" type="ORF">TrRE_jg2464</name>
</gene>
<feature type="region of interest" description="Disordered" evidence="1">
    <location>
        <begin position="536"/>
        <end position="562"/>
    </location>
</feature>
<keyword evidence="4" id="KW-1185">Reference proteome</keyword>
<evidence type="ECO:0000256" key="1">
    <source>
        <dbReference type="SAM" id="MobiDB-lite"/>
    </source>
</evidence>
<organism evidence="3 4">
    <name type="scientific">Triparma retinervis</name>
    <dbReference type="NCBI Taxonomy" id="2557542"/>
    <lineage>
        <taxon>Eukaryota</taxon>
        <taxon>Sar</taxon>
        <taxon>Stramenopiles</taxon>
        <taxon>Ochrophyta</taxon>
        <taxon>Bolidophyceae</taxon>
        <taxon>Parmales</taxon>
        <taxon>Triparmaceae</taxon>
        <taxon>Triparma</taxon>
    </lineage>
</organism>
<feature type="transmembrane region" description="Helical" evidence="2">
    <location>
        <begin position="20"/>
        <end position="41"/>
    </location>
</feature>
<feature type="transmembrane region" description="Helical" evidence="2">
    <location>
        <begin position="95"/>
        <end position="118"/>
    </location>
</feature>
<feature type="region of interest" description="Disordered" evidence="1">
    <location>
        <begin position="638"/>
        <end position="657"/>
    </location>
</feature>
<feature type="compositionally biased region" description="Basic residues" evidence="1">
    <location>
        <begin position="381"/>
        <end position="398"/>
    </location>
</feature>
<feature type="transmembrane region" description="Helical" evidence="2">
    <location>
        <begin position="181"/>
        <end position="203"/>
    </location>
</feature>
<feature type="compositionally biased region" description="Low complexity" evidence="1">
    <location>
        <begin position="1165"/>
        <end position="1179"/>
    </location>
</feature>
<dbReference type="OrthoDB" id="199189at2759"/>
<accession>A0A9W7DSK5</accession>
<feature type="region of interest" description="Disordered" evidence="1">
    <location>
        <begin position="375"/>
        <end position="409"/>
    </location>
</feature>
<keyword evidence="2" id="KW-1133">Transmembrane helix</keyword>
<keyword evidence="2" id="KW-0472">Membrane</keyword>
<feature type="transmembrane region" description="Helical" evidence="2">
    <location>
        <begin position="766"/>
        <end position="788"/>
    </location>
</feature>
<feature type="compositionally biased region" description="Basic and acidic residues" evidence="1">
    <location>
        <begin position="965"/>
        <end position="975"/>
    </location>
</feature>
<proteinExistence type="predicted"/>
<feature type="region of interest" description="Disordered" evidence="1">
    <location>
        <begin position="424"/>
        <end position="453"/>
    </location>
</feature>
<feature type="region of interest" description="Disordered" evidence="1">
    <location>
        <begin position="1132"/>
        <end position="1185"/>
    </location>
</feature>
<feature type="compositionally biased region" description="Pro residues" evidence="1">
    <location>
        <begin position="646"/>
        <end position="655"/>
    </location>
</feature>
<sequence>MLPSPDISRILGGGGGDIFYDYSSSMIACLTVTLILLVELGRHKLDHYVHGKPLASEVVESCYRELTTLGVVEFLVFLVHEIYPSFPLAVERQFATAHFALFATAVIYSIYMTVIAYISFNISSRWREAEEMELDHYVEVRHAFEKLKSNNLPKDFPMSEYLNACQRNVLISLVELRQGTWLALLCVLILFFYFATLEEAIYLSPSSTLSRLLASSSPSTGTSSNDYFHITAYIFFEGFCLFVLLLGAAIKWKMDKIFRALMHDDALISPLPPTSTPSSAPPNLQVDLFWRRSPTLIIVLYQYMCFVYSVLAGILAMYGPELSVTVPLVTWGGTFVLSTVLASYFMPKYTLCVSVGQLVDRSTLNESLSNYRLKKLQERDKKRRSEGRRRKKRKKGRHKKEESDNSANTFFSTSLKTISSKIARTMSSKKPPTPVPSSQPRNPPSPELTPNTSAHVDNLIYSFSQKNASSTSAIAAPAAQVQFTPNVTTIDTSNNASFRTRKIPPTPAAAYRQEQHHSSASIRWLDIANFADMDTEDLPPSAGVGTSNKGKRQRRKKSVSDTAKILMMSAIKPGLSSSDSPSSPLQSVCELNPLPSSTDIAASSNDVVKISSSASSPSSPGGVKGDYIPINTTTALAKKKSSPTTYPIPLPPPQKPTVTITIPPPPVSRASISASQTPISPFAFSPSASTVQSTSSSVATHVRISEFFWDAAVWLANFFNEYWRNISHIITFATAFTLAARANYLVQFQYPDVEYAINFTQGNQTALIGSAFWFCFSFLTALIAEGCVQLARGNWARAVVDLPLTTASLACIIASEATCCGEGNFGARYPWSSTALDYVPVIVVVRLFRVELADRILAAYKHRISNDTDRSATAKEKSIKAQRAFDESRKIKTHGAAAVIEDQHRTGTIVELWYKAVKTHSKIVEEHGAFSGELLRAMLEIAEESEERVRQQHRKPAHGGNPPDEEAKAKPDSNDTSHTSASTDPTDDDDEDDEDDEEYDYSYDEDDGAIGIDDGGLNDSMEGYHRPTNSYDTVALPTLPPQLPTNAIFRTASRRMPPLLADWAECIFCVDRAAHDVTYFDVATGGFLGRIQLSEVARVTLSATEAKRSSMRNLKGGGFGAFLTGSTNQLQADEGEGAAGGINGDVENQGAPSTDVISPLSNGAMSLKSSGSMKSRMGSEIANEF</sequence>
<feature type="transmembrane region" description="Helical" evidence="2">
    <location>
        <begin position="324"/>
        <end position="345"/>
    </location>
</feature>
<feature type="compositionally biased region" description="Acidic residues" evidence="1">
    <location>
        <begin position="985"/>
        <end position="1008"/>
    </location>
</feature>
<feature type="transmembrane region" description="Helical" evidence="2">
    <location>
        <begin position="296"/>
        <end position="318"/>
    </location>
</feature>
<dbReference type="AlphaFoldDB" id="A0A9W7DSK5"/>
<reference evidence="3" key="1">
    <citation type="submission" date="2022-07" db="EMBL/GenBank/DDBJ databases">
        <title>Genome analysis of Parmales, a sister group of diatoms, reveals the evolutionary specialization of diatoms from phago-mixotrophs to photoautotrophs.</title>
        <authorList>
            <person name="Ban H."/>
            <person name="Sato S."/>
            <person name="Yoshikawa S."/>
            <person name="Kazumasa Y."/>
            <person name="Nakamura Y."/>
            <person name="Ichinomiya M."/>
            <person name="Saitoh K."/>
            <person name="Sato N."/>
            <person name="Blanc-Mathieu R."/>
            <person name="Endo H."/>
            <person name="Kuwata A."/>
            <person name="Ogata H."/>
        </authorList>
    </citation>
    <scope>NUCLEOTIDE SEQUENCE</scope>
</reference>